<keyword evidence="1" id="KW-0560">Oxidoreductase</keyword>
<organism evidence="3">
    <name type="scientific">Archaeoglobus fulgidus</name>
    <dbReference type="NCBI Taxonomy" id="2234"/>
    <lineage>
        <taxon>Archaea</taxon>
        <taxon>Methanobacteriati</taxon>
        <taxon>Methanobacteriota</taxon>
        <taxon>Archaeoglobi</taxon>
        <taxon>Archaeoglobales</taxon>
        <taxon>Archaeoglobaceae</taxon>
        <taxon>Archaeoglobus</taxon>
    </lineage>
</organism>
<dbReference type="AlphaFoldDB" id="A0A7J2THZ5"/>
<dbReference type="PANTHER" id="PTHR14239">
    <property type="entry name" value="DUDULIN-RELATED"/>
    <property type="match status" value="1"/>
</dbReference>
<dbReference type="InterPro" id="IPR010185">
    <property type="entry name" value="NpdG"/>
</dbReference>
<dbReference type="InterPro" id="IPR028939">
    <property type="entry name" value="P5C_Rdtase_cat_N"/>
</dbReference>
<dbReference type="PANTHER" id="PTHR14239:SF0">
    <property type="entry name" value="F420-DEPENDENT NADP REDUCTASE"/>
    <property type="match status" value="1"/>
</dbReference>
<dbReference type="Pfam" id="PF03807">
    <property type="entry name" value="F420_oxidored"/>
    <property type="match status" value="1"/>
</dbReference>
<dbReference type="GO" id="GO:0052851">
    <property type="term" value="F:ferric-chelate reductase (NADPH) activity"/>
    <property type="evidence" value="ECO:0007669"/>
    <property type="project" value="TreeGrafter"/>
</dbReference>
<dbReference type="InterPro" id="IPR036291">
    <property type="entry name" value="NAD(P)-bd_dom_sf"/>
</dbReference>
<evidence type="ECO:0000256" key="1">
    <source>
        <dbReference type="ARBA" id="ARBA00023002"/>
    </source>
</evidence>
<dbReference type="GO" id="GO:0050661">
    <property type="term" value="F:NADP binding"/>
    <property type="evidence" value="ECO:0007669"/>
    <property type="project" value="InterPro"/>
</dbReference>
<dbReference type="SUPFAM" id="SSF51735">
    <property type="entry name" value="NAD(P)-binding Rossmann-fold domains"/>
    <property type="match status" value="1"/>
</dbReference>
<protein>
    <submittedName>
        <fullName evidence="3">NADPH-dependent F420 reductase</fullName>
    </submittedName>
</protein>
<dbReference type="Gene3D" id="3.40.50.720">
    <property type="entry name" value="NAD(P)-binding Rossmann-like Domain"/>
    <property type="match status" value="1"/>
</dbReference>
<accession>A0A7J2THZ5</accession>
<reference evidence="3" key="1">
    <citation type="journal article" date="2020" name="mSystems">
        <title>Genome- and Community-Level Interaction Insights into Carbon Utilization and Element Cycling Functions of Hydrothermarchaeota in Hydrothermal Sediment.</title>
        <authorList>
            <person name="Zhou Z."/>
            <person name="Liu Y."/>
            <person name="Xu W."/>
            <person name="Pan J."/>
            <person name="Luo Z.H."/>
            <person name="Li M."/>
        </authorList>
    </citation>
    <scope>NUCLEOTIDE SEQUENCE [LARGE SCALE GENOMIC DNA]</scope>
    <source>
        <strain evidence="3">SpSt-26</strain>
    </source>
</reference>
<dbReference type="GO" id="GO:0005886">
    <property type="term" value="C:plasma membrane"/>
    <property type="evidence" value="ECO:0007669"/>
    <property type="project" value="TreeGrafter"/>
</dbReference>
<dbReference type="GO" id="GO:0070967">
    <property type="term" value="F:coenzyme F420 binding"/>
    <property type="evidence" value="ECO:0007669"/>
    <property type="project" value="InterPro"/>
</dbReference>
<dbReference type="GO" id="GO:0008823">
    <property type="term" value="F:cupric reductase (NADH) activity"/>
    <property type="evidence" value="ECO:0007669"/>
    <property type="project" value="TreeGrafter"/>
</dbReference>
<sequence length="218" mass="23618">MKIAVLGGTGHLGAGLSLRLAIAGYEVIIGSRSEEKARIKAEEYGRMLSERGHSGKFSGMTNSEASKSCDIAIVTVPWEQAFLLAENLKEELAGKIVVSPLVPMRKDGKTFRYVELPEGSAGKRVARILKESKVVSAYQCIPADRFADLEASFEWDVIVCSDHEDAKETVMEITDSIEGLKALDGGNLENSKLVESLTVLILNLMTLNGLKGLGIKFC</sequence>
<dbReference type="NCBIfam" id="TIGR01915">
    <property type="entry name" value="npdG"/>
    <property type="match status" value="1"/>
</dbReference>
<name>A0A7J2THZ5_ARCFL</name>
<dbReference type="GO" id="GO:0015677">
    <property type="term" value="P:copper ion import"/>
    <property type="evidence" value="ECO:0007669"/>
    <property type="project" value="TreeGrafter"/>
</dbReference>
<dbReference type="EMBL" id="DSLA01000026">
    <property type="protein sequence ID" value="HEH34826.1"/>
    <property type="molecule type" value="Genomic_DNA"/>
</dbReference>
<dbReference type="GO" id="GO:0016651">
    <property type="term" value="F:oxidoreductase activity, acting on NAD(P)H"/>
    <property type="evidence" value="ECO:0007669"/>
    <property type="project" value="InterPro"/>
</dbReference>
<feature type="domain" description="Pyrroline-5-carboxylate reductase catalytic N-terminal" evidence="2">
    <location>
        <begin position="2"/>
        <end position="102"/>
    </location>
</feature>
<proteinExistence type="predicted"/>
<comment type="caution">
    <text evidence="3">The sequence shown here is derived from an EMBL/GenBank/DDBJ whole genome shotgun (WGS) entry which is preliminary data.</text>
</comment>
<evidence type="ECO:0000313" key="3">
    <source>
        <dbReference type="EMBL" id="HEH34826.1"/>
    </source>
</evidence>
<dbReference type="GO" id="GO:0006740">
    <property type="term" value="P:NADPH regeneration"/>
    <property type="evidence" value="ECO:0007669"/>
    <property type="project" value="InterPro"/>
</dbReference>
<evidence type="ECO:0000259" key="2">
    <source>
        <dbReference type="Pfam" id="PF03807"/>
    </source>
</evidence>
<gene>
    <name evidence="3" type="primary">npdG</name>
    <name evidence="3" type="ORF">ENP88_01450</name>
</gene>
<dbReference type="InterPro" id="IPR051267">
    <property type="entry name" value="STEAP_metalloreductase"/>
</dbReference>